<gene>
    <name evidence="1" type="ORF">KFK14_02035</name>
</gene>
<organism evidence="1 2">
    <name type="scientific">Sphingobium phenoxybenzoativorans</name>
    <dbReference type="NCBI Taxonomy" id="1592790"/>
    <lineage>
        <taxon>Bacteria</taxon>
        <taxon>Pseudomonadati</taxon>
        <taxon>Pseudomonadota</taxon>
        <taxon>Alphaproteobacteria</taxon>
        <taxon>Sphingomonadales</taxon>
        <taxon>Sphingomonadaceae</taxon>
        <taxon>Sphingobium</taxon>
    </lineage>
</organism>
<dbReference type="RefSeq" id="WP_212609690.1">
    <property type="nucleotide sequence ID" value="NZ_CP073910.1"/>
</dbReference>
<proteinExistence type="predicted"/>
<sequence length="58" mass="6593">MSPLRILILAALLLASAAIFWLWWTDWLLIDDCLDAQGKWDASTRTCLIDAKTYRVPG</sequence>
<name>A0A975K919_9SPHN</name>
<evidence type="ECO:0000313" key="1">
    <source>
        <dbReference type="EMBL" id="QUT06288.1"/>
    </source>
</evidence>
<dbReference type="Proteomes" id="UP000681425">
    <property type="component" value="Chromosome"/>
</dbReference>
<evidence type="ECO:0000313" key="2">
    <source>
        <dbReference type="Proteomes" id="UP000681425"/>
    </source>
</evidence>
<protein>
    <submittedName>
        <fullName evidence="1">Uncharacterized protein</fullName>
    </submittedName>
</protein>
<reference evidence="1" key="1">
    <citation type="submission" date="2021-04" db="EMBL/GenBank/DDBJ databases">
        <title>Isolation of p-tert-butylphenol degrading bacteria Sphingobium phenoxybenzoativorans Tas13 from active sludge.</title>
        <authorList>
            <person name="Li Y."/>
        </authorList>
    </citation>
    <scope>NUCLEOTIDE SEQUENCE</scope>
    <source>
        <strain evidence="1">Tas13</strain>
    </source>
</reference>
<keyword evidence="2" id="KW-1185">Reference proteome</keyword>
<dbReference type="EMBL" id="CP073910">
    <property type="protein sequence ID" value="QUT06288.1"/>
    <property type="molecule type" value="Genomic_DNA"/>
</dbReference>
<dbReference type="AlphaFoldDB" id="A0A975K919"/>
<dbReference type="KEGG" id="spph:KFK14_02035"/>
<accession>A0A975K919</accession>